<dbReference type="Proteomes" id="UP000299102">
    <property type="component" value="Unassembled WGS sequence"/>
</dbReference>
<sequence length="104" mass="12030">MYYINLTFVGCTVAFLVIKDFHAPYIFTYGLYWLALLVSENRLSPFGSQIRMRLLDINTRFKEIGQGGCIKLYSKEAPSWHCARRGDHHRPLQYQTALEIIADG</sequence>
<name>A0A4C1Y5A6_EUMVA</name>
<reference evidence="1 2" key="1">
    <citation type="journal article" date="2019" name="Commun. Biol.">
        <title>The bagworm genome reveals a unique fibroin gene that provides high tensile strength.</title>
        <authorList>
            <person name="Kono N."/>
            <person name="Nakamura H."/>
            <person name="Ohtoshi R."/>
            <person name="Tomita M."/>
            <person name="Numata K."/>
            <person name="Arakawa K."/>
        </authorList>
    </citation>
    <scope>NUCLEOTIDE SEQUENCE [LARGE SCALE GENOMIC DNA]</scope>
</reference>
<organism evidence="1 2">
    <name type="scientific">Eumeta variegata</name>
    <name type="common">Bagworm moth</name>
    <name type="synonym">Eumeta japonica</name>
    <dbReference type="NCBI Taxonomy" id="151549"/>
    <lineage>
        <taxon>Eukaryota</taxon>
        <taxon>Metazoa</taxon>
        <taxon>Ecdysozoa</taxon>
        <taxon>Arthropoda</taxon>
        <taxon>Hexapoda</taxon>
        <taxon>Insecta</taxon>
        <taxon>Pterygota</taxon>
        <taxon>Neoptera</taxon>
        <taxon>Endopterygota</taxon>
        <taxon>Lepidoptera</taxon>
        <taxon>Glossata</taxon>
        <taxon>Ditrysia</taxon>
        <taxon>Tineoidea</taxon>
        <taxon>Psychidae</taxon>
        <taxon>Oiketicinae</taxon>
        <taxon>Eumeta</taxon>
    </lineage>
</organism>
<keyword evidence="2" id="KW-1185">Reference proteome</keyword>
<proteinExistence type="predicted"/>
<dbReference type="EMBL" id="BGZK01001097">
    <property type="protein sequence ID" value="GBP71098.1"/>
    <property type="molecule type" value="Genomic_DNA"/>
</dbReference>
<evidence type="ECO:0000313" key="1">
    <source>
        <dbReference type="EMBL" id="GBP71098.1"/>
    </source>
</evidence>
<dbReference type="AlphaFoldDB" id="A0A4C1Y5A6"/>
<comment type="caution">
    <text evidence="1">The sequence shown here is derived from an EMBL/GenBank/DDBJ whole genome shotgun (WGS) entry which is preliminary data.</text>
</comment>
<evidence type="ECO:0000313" key="2">
    <source>
        <dbReference type="Proteomes" id="UP000299102"/>
    </source>
</evidence>
<gene>
    <name evidence="1" type="ORF">EVAR_53378_1</name>
</gene>
<protein>
    <submittedName>
        <fullName evidence="1">Uncharacterized protein</fullName>
    </submittedName>
</protein>
<accession>A0A4C1Y5A6</accession>